<dbReference type="AlphaFoldDB" id="A0AAD8SNQ5"/>
<evidence type="ECO:0000313" key="1">
    <source>
        <dbReference type="EMBL" id="KAK1661636.1"/>
    </source>
</evidence>
<dbReference type="PANTHER" id="PTHR33103:SF96">
    <property type="entry name" value="OS01G0153900 PROTEIN"/>
    <property type="match status" value="1"/>
</dbReference>
<dbReference type="InterPro" id="IPR007750">
    <property type="entry name" value="DUF674"/>
</dbReference>
<gene>
    <name evidence="1" type="ORF">QYE76_049795</name>
</gene>
<reference evidence="1" key="1">
    <citation type="submission" date="2023-07" db="EMBL/GenBank/DDBJ databases">
        <title>A chromosome-level genome assembly of Lolium multiflorum.</title>
        <authorList>
            <person name="Chen Y."/>
            <person name="Copetti D."/>
            <person name="Kolliker R."/>
            <person name="Studer B."/>
        </authorList>
    </citation>
    <scope>NUCLEOTIDE SEQUENCE</scope>
    <source>
        <strain evidence="1">02402/16</strain>
        <tissue evidence="1">Leaf</tissue>
    </source>
</reference>
<accession>A0AAD8SNQ5</accession>
<evidence type="ECO:0000313" key="2">
    <source>
        <dbReference type="Proteomes" id="UP001231189"/>
    </source>
</evidence>
<keyword evidence="2" id="KW-1185">Reference proteome</keyword>
<dbReference type="PANTHER" id="PTHR33103">
    <property type="entry name" value="OS01G0153900 PROTEIN"/>
    <property type="match status" value="1"/>
</dbReference>
<organism evidence="1 2">
    <name type="scientific">Lolium multiflorum</name>
    <name type="common">Italian ryegrass</name>
    <name type="synonym">Lolium perenne subsp. multiflorum</name>
    <dbReference type="NCBI Taxonomy" id="4521"/>
    <lineage>
        <taxon>Eukaryota</taxon>
        <taxon>Viridiplantae</taxon>
        <taxon>Streptophyta</taxon>
        <taxon>Embryophyta</taxon>
        <taxon>Tracheophyta</taxon>
        <taxon>Spermatophyta</taxon>
        <taxon>Magnoliopsida</taxon>
        <taxon>Liliopsida</taxon>
        <taxon>Poales</taxon>
        <taxon>Poaceae</taxon>
        <taxon>BOP clade</taxon>
        <taxon>Pooideae</taxon>
        <taxon>Poodae</taxon>
        <taxon>Poeae</taxon>
        <taxon>Poeae Chloroplast Group 2 (Poeae type)</taxon>
        <taxon>Loliodinae</taxon>
        <taxon>Loliinae</taxon>
        <taxon>Lolium</taxon>
    </lineage>
</organism>
<name>A0AAD8SNQ5_LOLMU</name>
<dbReference type="Proteomes" id="UP001231189">
    <property type="component" value="Unassembled WGS sequence"/>
</dbReference>
<proteinExistence type="predicted"/>
<dbReference type="EMBL" id="JAUUTY010000003">
    <property type="protein sequence ID" value="KAK1661636.1"/>
    <property type="molecule type" value="Genomic_DNA"/>
</dbReference>
<comment type="caution">
    <text evidence="1">The sequence shown here is derived from an EMBL/GenBank/DDBJ whole genome shotgun (WGS) entry which is preliminary data.</text>
</comment>
<protein>
    <submittedName>
        <fullName evidence="1">Uncharacterized protein</fullName>
    </submittedName>
</protein>
<dbReference type="Pfam" id="PF05056">
    <property type="entry name" value="DUF674"/>
    <property type="match status" value="1"/>
</dbReference>
<sequence length="190" mass="19737">MFRIPLVYDTEAAHDAVWRSTCLILTVAAKATAVVSGKGFVQGIVTYTVMDDLAVTPMSSISSITLLNTFAVKDLTALQEKTVPLGYNEGLEILKASLQSKTVLTDVFLGKKPPSIILHPTVGSTTTAISGVGLPGPALGDFPVAWGLPPIQGIKGGSCDGAPPTAPACRCRGQLAEGLCCFLFSLGAFL</sequence>